<dbReference type="RefSeq" id="WP_253304632.1">
    <property type="nucleotide sequence ID" value="NZ_CP099582.1"/>
</dbReference>
<proteinExistence type="predicted"/>
<keyword evidence="3 6" id="KW-0812">Transmembrane</keyword>
<reference evidence="7" key="1">
    <citation type="journal article" date="1998" name="Int. J. Syst. Bacteriol. 48 Pt">
        <title>Thermococcus guaymasensis sp. nov. and Thermococcus aggregans sp. nov., two novel thermophilic archaea isolated from the Guaymas Basin hydrothermal vent site.</title>
        <authorList>
            <person name="Canganella F."/>
            <person name="Jones W.J."/>
            <person name="Gambacorta A."/>
            <person name="Antranikian G."/>
        </authorList>
    </citation>
    <scope>NUCLEOTIDE SEQUENCE</scope>
    <source>
        <strain evidence="7">TY</strain>
    </source>
</reference>
<evidence type="ECO:0000256" key="2">
    <source>
        <dbReference type="ARBA" id="ARBA00022475"/>
    </source>
</evidence>
<evidence type="ECO:0000256" key="6">
    <source>
        <dbReference type="SAM" id="Phobius"/>
    </source>
</evidence>
<evidence type="ECO:0000313" key="7">
    <source>
        <dbReference type="EMBL" id="USS40679.1"/>
    </source>
</evidence>
<feature type="transmembrane region" description="Helical" evidence="6">
    <location>
        <begin position="117"/>
        <end position="134"/>
    </location>
</feature>
<keyword evidence="2" id="KW-1003">Cell membrane</keyword>
<name>A0A9E7MXE7_THEAG</name>
<dbReference type="InterPro" id="IPR020948">
    <property type="entry name" value="P_starv_induced_PsiE-like"/>
</dbReference>
<evidence type="ECO:0000313" key="8">
    <source>
        <dbReference type="Proteomes" id="UP001055732"/>
    </source>
</evidence>
<gene>
    <name evidence="7" type="ORF">NF865_00080</name>
</gene>
<dbReference type="AlphaFoldDB" id="A0A9E7MXE7"/>
<sequence length="139" mass="16249">MTKMEDERIARYTHIHKLFRKSLEISFDIVVMLFLFFILYLTVYSIYLNFRLTYKVTDPKLLIANILVTIILIETYRILIIYLRQHRVSMSHILEVGIVALVQKLIVASDFKELDALKLFAIGGLLFVLGYLYTKIGGE</sequence>
<feature type="transmembrane region" description="Helical" evidence="6">
    <location>
        <begin position="25"/>
        <end position="50"/>
    </location>
</feature>
<evidence type="ECO:0000256" key="3">
    <source>
        <dbReference type="ARBA" id="ARBA00022692"/>
    </source>
</evidence>
<feature type="transmembrane region" description="Helical" evidence="6">
    <location>
        <begin position="62"/>
        <end position="80"/>
    </location>
</feature>
<dbReference type="GO" id="GO:0005886">
    <property type="term" value="C:plasma membrane"/>
    <property type="evidence" value="ECO:0007669"/>
    <property type="project" value="UniProtKB-SubCell"/>
</dbReference>
<evidence type="ECO:0000256" key="5">
    <source>
        <dbReference type="ARBA" id="ARBA00023136"/>
    </source>
</evidence>
<dbReference type="KEGG" id="tagg:NF865_00080"/>
<keyword evidence="8" id="KW-1185">Reference proteome</keyword>
<evidence type="ECO:0000256" key="4">
    <source>
        <dbReference type="ARBA" id="ARBA00022989"/>
    </source>
</evidence>
<protein>
    <submittedName>
        <fullName evidence="7">Phosphate-starvation-inducible PsiE family protein</fullName>
    </submittedName>
</protein>
<comment type="subcellular location">
    <subcellularLocation>
        <location evidence="1">Cell membrane</location>
        <topology evidence="1">Multi-pass membrane protein</topology>
    </subcellularLocation>
</comment>
<evidence type="ECO:0000256" key="1">
    <source>
        <dbReference type="ARBA" id="ARBA00004651"/>
    </source>
</evidence>
<keyword evidence="5 6" id="KW-0472">Membrane</keyword>
<dbReference type="EMBL" id="CP099582">
    <property type="protein sequence ID" value="USS40679.1"/>
    <property type="molecule type" value="Genomic_DNA"/>
</dbReference>
<reference evidence="7" key="2">
    <citation type="submission" date="2022-06" db="EMBL/GenBank/DDBJ databases">
        <authorList>
            <person name="Park Y.-J."/>
        </authorList>
    </citation>
    <scope>NUCLEOTIDE SEQUENCE</scope>
    <source>
        <strain evidence="7">TY</strain>
    </source>
</reference>
<dbReference type="Pfam" id="PF06146">
    <property type="entry name" value="PsiE"/>
    <property type="match status" value="1"/>
</dbReference>
<dbReference type="Proteomes" id="UP001055732">
    <property type="component" value="Chromosome"/>
</dbReference>
<keyword evidence="4 6" id="KW-1133">Transmembrane helix</keyword>
<organism evidence="7 8">
    <name type="scientific">Thermococcus aggregans</name>
    <dbReference type="NCBI Taxonomy" id="110163"/>
    <lineage>
        <taxon>Archaea</taxon>
        <taxon>Methanobacteriati</taxon>
        <taxon>Methanobacteriota</taxon>
        <taxon>Thermococci</taxon>
        <taxon>Thermococcales</taxon>
        <taxon>Thermococcaceae</taxon>
        <taxon>Thermococcus</taxon>
    </lineage>
</organism>
<accession>A0A9E7MXE7</accession>